<feature type="compositionally biased region" description="Polar residues" evidence="1">
    <location>
        <begin position="233"/>
        <end position="249"/>
    </location>
</feature>
<reference evidence="2" key="1">
    <citation type="submission" date="2021-07" db="EMBL/GenBank/DDBJ databases">
        <authorList>
            <person name="Durling M."/>
        </authorList>
    </citation>
    <scope>NUCLEOTIDE SEQUENCE</scope>
</reference>
<dbReference type="GO" id="GO:0005737">
    <property type="term" value="C:cytoplasm"/>
    <property type="evidence" value="ECO:0007669"/>
    <property type="project" value="InterPro"/>
</dbReference>
<feature type="region of interest" description="Disordered" evidence="1">
    <location>
        <begin position="454"/>
        <end position="573"/>
    </location>
</feature>
<feature type="region of interest" description="Disordered" evidence="1">
    <location>
        <begin position="597"/>
        <end position="735"/>
    </location>
</feature>
<dbReference type="GO" id="GO:0007623">
    <property type="term" value="P:circadian rhythm"/>
    <property type="evidence" value="ECO:0007669"/>
    <property type="project" value="InterPro"/>
</dbReference>
<feature type="compositionally biased region" description="Basic and acidic residues" evidence="1">
    <location>
        <begin position="472"/>
        <end position="486"/>
    </location>
</feature>
<feature type="compositionally biased region" description="Acidic residues" evidence="1">
    <location>
        <begin position="853"/>
        <end position="867"/>
    </location>
</feature>
<feature type="compositionally biased region" description="Polar residues" evidence="1">
    <location>
        <begin position="609"/>
        <end position="632"/>
    </location>
</feature>
<feature type="compositionally biased region" description="Polar residues" evidence="1">
    <location>
        <begin position="18"/>
        <end position="29"/>
    </location>
</feature>
<dbReference type="GO" id="GO:0006355">
    <property type="term" value="P:regulation of DNA-templated transcription"/>
    <property type="evidence" value="ECO:0007669"/>
    <property type="project" value="InterPro"/>
</dbReference>
<keyword evidence="3" id="KW-1185">Reference proteome</keyword>
<feature type="compositionally biased region" description="Low complexity" evidence="1">
    <location>
        <begin position="798"/>
        <end position="817"/>
    </location>
</feature>
<proteinExistence type="predicted"/>
<gene>
    <name evidence="2" type="ORF">HYFRA_00009962</name>
</gene>
<evidence type="ECO:0000256" key="1">
    <source>
        <dbReference type="SAM" id="MobiDB-lite"/>
    </source>
</evidence>
<organism evidence="2 3">
    <name type="scientific">Hymenoscyphus fraxineus</name>
    <dbReference type="NCBI Taxonomy" id="746836"/>
    <lineage>
        <taxon>Eukaryota</taxon>
        <taxon>Fungi</taxon>
        <taxon>Dikarya</taxon>
        <taxon>Ascomycota</taxon>
        <taxon>Pezizomycotina</taxon>
        <taxon>Leotiomycetes</taxon>
        <taxon>Helotiales</taxon>
        <taxon>Helotiaceae</taxon>
        <taxon>Hymenoscyphus</taxon>
    </lineage>
</organism>
<dbReference type="InterPro" id="IPR018554">
    <property type="entry name" value="FRQ"/>
</dbReference>
<dbReference type="AlphaFoldDB" id="A0A9N9L1T8"/>
<evidence type="ECO:0000313" key="3">
    <source>
        <dbReference type="Proteomes" id="UP000696280"/>
    </source>
</evidence>
<feature type="region of interest" description="Disordered" evidence="1">
    <location>
        <begin position="780"/>
        <end position="867"/>
    </location>
</feature>
<name>A0A9N9L1T8_9HELO</name>
<evidence type="ECO:0000313" key="2">
    <source>
        <dbReference type="EMBL" id="CAG8958645.1"/>
    </source>
</evidence>
<feature type="region of interest" description="Disordered" evidence="1">
    <location>
        <begin position="1"/>
        <end position="72"/>
    </location>
</feature>
<accession>A0A9N9L1T8</accession>
<feature type="compositionally biased region" description="Polar residues" evidence="1">
    <location>
        <begin position="493"/>
        <end position="504"/>
    </location>
</feature>
<sequence length="1074" mass="118858">MYHENMRKPTLPPPELAQASSHLQPSRQPLNIVPKGAPPNATEQHVNVPFLRKEDSSSSNNTGASPGRAVDRWFDRSNERPEAGIHSMYGDDEPPYLLNGTGYANSTNGCRPQYFDSHISYNGSEFSELNRIVIDDLTVKNRRLRERLRKYESPYNPDLDKDRALEIKIHRPMRPKQRRALEEALRIFASSMDDGDSDSEPKQTNPSDSARPTFTTSLTQSSSKSPPGPAVFDNSSSSTRASPITTPENVSRPHSDALPNSAKDGPTRSRDPQILPRDLTELTEKERKKLVVQRLEALFTGRVTGIVGDHKHMLQQQEISRPEEGAREAFIKGRDSDNESTPPIASSSSGSVSETFRKDEQRSTQPLDLDPDRAQIPSENIAHIKHLRTGLSTPQLETDSDSHQDAEHGSQGWMYLNVLYGMAQLHHINVSYDFIQSAVAELSDKFQLHPDGKRIRWLGGKTGTHLSSDSDSYGRESREGSGEPNRKYRKRAQTQGQFSSTAKQPFSGRSHFQKSNPLHYKPLFPHPRSDVSPSPDNSSDSSSPRRNGMEWQAHFRSQKGSTNSSASSKRRREEGPIVFYSGAQFCTDLSGDRGGISTPLHDSKVGNDGFSTRTTDVVGSSSGKNLSRTPSGSDLPYRPFRAYSMASKSGLREETRPSSAQSEGDSDPLELNLTINSSSPHKQSRLHVQDFPASGLGGTKPADHFRVTVTTRRRKTGTESTNKRKFPPNPKPSYPRFIHTILKEALDTFRYSEQEPATHNSDSRSADSPFVKTEILSAHAQSLKPSQLPPPTGYYAPSSCSSDESMGSDSSSRLSVDVNHSPGRAMTGSRKQTLDNDSMRDSAEKNKVGVDDTSQEGDVSGEVDDDDDESIDMLAHARKADPQTVAAQEQEFEMEDSPICIDDKMDFLAGVPGVPEHGVIENSLDNSLFPVAAMSVWQLHFTQLHRYSDLAPDMGPCEAPAPHAFPLRQRHRMWKNDRHGPRGLNDSLRRCTYLKSKAVTSQRFKGHLAKAIAGVAWRYPSSKSFQVPSAAVLNLSSPNFPLPPALSGLRFSDLIGALINLRNVRNDAISLMPI</sequence>
<evidence type="ECO:0008006" key="4">
    <source>
        <dbReference type="Google" id="ProtNLM"/>
    </source>
</evidence>
<feature type="compositionally biased region" description="Polar residues" evidence="1">
    <location>
        <begin position="202"/>
        <end position="225"/>
    </location>
</feature>
<feature type="compositionally biased region" description="Low complexity" evidence="1">
    <location>
        <begin position="530"/>
        <end position="546"/>
    </location>
</feature>
<dbReference type="GO" id="GO:0005634">
    <property type="term" value="C:nucleus"/>
    <property type="evidence" value="ECO:0007669"/>
    <property type="project" value="InterPro"/>
</dbReference>
<feature type="region of interest" description="Disordered" evidence="1">
    <location>
        <begin position="332"/>
        <end position="374"/>
    </location>
</feature>
<dbReference type="Proteomes" id="UP000696280">
    <property type="component" value="Unassembled WGS sequence"/>
</dbReference>
<feature type="region of interest" description="Disordered" evidence="1">
    <location>
        <begin position="191"/>
        <end position="281"/>
    </location>
</feature>
<protein>
    <recommendedName>
        <fullName evidence="4">Frequency clock protein</fullName>
    </recommendedName>
</protein>
<dbReference type="Pfam" id="PF09421">
    <property type="entry name" value="FRQ"/>
    <property type="match status" value="2"/>
</dbReference>
<feature type="compositionally biased region" description="Basic and acidic residues" evidence="1">
    <location>
        <begin position="832"/>
        <end position="850"/>
    </location>
</feature>
<feature type="compositionally biased region" description="Polar residues" evidence="1">
    <location>
        <begin position="558"/>
        <end position="567"/>
    </location>
</feature>
<dbReference type="OrthoDB" id="2536795at2759"/>
<dbReference type="EMBL" id="CAJVRL010000083">
    <property type="protein sequence ID" value="CAG8958645.1"/>
    <property type="molecule type" value="Genomic_DNA"/>
</dbReference>
<comment type="caution">
    <text evidence="2">The sequence shown here is derived from an EMBL/GenBank/DDBJ whole genome shotgun (WGS) entry which is preliminary data.</text>
</comment>